<dbReference type="SUPFAM" id="SSF52096">
    <property type="entry name" value="ClpP/crotonase"/>
    <property type="match status" value="1"/>
</dbReference>
<proteinExistence type="predicted"/>
<dbReference type="EMBL" id="JAJHNU010000005">
    <property type="protein sequence ID" value="MDN4122701.1"/>
    <property type="molecule type" value="Genomic_DNA"/>
</dbReference>
<dbReference type="InterPro" id="IPR005151">
    <property type="entry name" value="Tail-specific_protease"/>
</dbReference>
<dbReference type="InterPro" id="IPR029045">
    <property type="entry name" value="ClpP/crotonase-like_dom_sf"/>
</dbReference>
<dbReference type="Gene3D" id="3.90.226.10">
    <property type="entry name" value="2-enoyl-CoA Hydratase, Chain A, domain 1"/>
    <property type="match status" value="1"/>
</dbReference>
<protein>
    <recommendedName>
        <fullName evidence="1">Tail specific protease domain-containing protein</fullName>
    </recommendedName>
</protein>
<sequence length="499" mass="55817">MPTASTVFDGFSHQASRASYSTCTPHTVALSPALDKSAYPLLSREHANADLTQLTQFIAERSSYALSVSFPYRTVLDSVRATLPDTVQVEQIALLTQKILQEIGDAHGRLVNIEQYIPAVFSPVCFGRVGRLCFAYDPVQRELLDPLYPYVHSIDGLPIDSWLACADALSAGTYGSSSSKTLRGFLFMRYIGLLRNELGLPQRDILRISLRNTNDDALVEHQVSLSEQLITPPAPLNLPKESRMLDNNIAYLRIYSQHDDALPPLIHANMARFKDSRALIIDARQCGGGVRDNLLALFPYFMAPNSAPYIANVCKLRIPKGQEPEFNPIGQLDTWDKKVPYRHDPMVAAKDIAALEQFLSTFQPVWEPPPKAFSDWYFMALRPDSQKYYYDKPVYLMVDWGVGSAGDIFSSSFKDWGNIQLVGMPTNGRSGNAITFTLPHSQVSFMLSTMASFQKDGQLYEGTGVSPDYHLAHTIQDWLGHTDSQLERTQLLIQQQLDV</sequence>
<dbReference type="Pfam" id="PF03572">
    <property type="entry name" value="Peptidase_S41"/>
    <property type="match status" value="1"/>
</dbReference>
<dbReference type="Proteomes" id="UP001168613">
    <property type="component" value="Unassembled WGS sequence"/>
</dbReference>
<evidence type="ECO:0000259" key="1">
    <source>
        <dbReference type="Pfam" id="PF03572"/>
    </source>
</evidence>
<accession>A0ABT8EN22</accession>
<dbReference type="PANTHER" id="PTHR11261">
    <property type="entry name" value="INTERPHOTORECEPTOR RETINOID-BINDING PROTEIN"/>
    <property type="match status" value="1"/>
</dbReference>
<reference evidence="2" key="1">
    <citation type="submission" date="2021-11" db="EMBL/GenBank/DDBJ databases">
        <title>Draft genome sequence of Alcaligenes endophyticus type strain CCUG 75668T.</title>
        <authorList>
            <person name="Salva-Serra F."/>
            <person name="Duran R.E."/>
            <person name="Seeger M."/>
            <person name="Moore E.R.B."/>
            <person name="Jaen-Luchoro D."/>
        </authorList>
    </citation>
    <scope>NUCLEOTIDE SEQUENCE</scope>
    <source>
        <strain evidence="2">CCUG 75668</strain>
    </source>
</reference>
<dbReference type="RefSeq" id="WP_376918072.1">
    <property type="nucleotide sequence ID" value="NZ_JBHRXR010000002.1"/>
</dbReference>
<organism evidence="2 3">
    <name type="scientific">Alcaligenes endophyticus</name>
    <dbReference type="NCBI Taxonomy" id="1929088"/>
    <lineage>
        <taxon>Bacteria</taxon>
        <taxon>Pseudomonadati</taxon>
        <taxon>Pseudomonadota</taxon>
        <taxon>Betaproteobacteria</taxon>
        <taxon>Burkholderiales</taxon>
        <taxon>Alcaligenaceae</taxon>
        <taxon>Alcaligenes</taxon>
    </lineage>
</organism>
<feature type="domain" description="Tail specific protease" evidence="1">
    <location>
        <begin position="248"/>
        <end position="470"/>
    </location>
</feature>
<gene>
    <name evidence="2" type="ORF">LMS43_15525</name>
</gene>
<dbReference type="PANTHER" id="PTHR11261:SF3">
    <property type="entry name" value="RETINOL-BINDING PROTEIN 3"/>
    <property type="match status" value="1"/>
</dbReference>
<keyword evidence="3" id="KW-1185">Reference proteome</keyword>
<name>A0ABT8EN22_9BURK</name>
<evidence type="ECO:0000313" key="2">
    <source>
        <dbReference type="EMBL" id="MDN4122701.1"/>
    </source>
</evidence>
<comment type="caution">
    <text evidence="2">The sequence shown here is derived from an EMBL/GenBank/DDBJ whole genome shotgun (WGS) entry which is preliminary data.</text>
</comment>
<evidence type="ECO:0000313" key="3">
    <source>
        <dbReference type="Proteomes" id="UP001168613"/>
    </source>
</evidence>